<dbReference type="EMBL" id="ML208529">
    <property type="protein sequence ID" value="TFK63322.1"/>
    <property type="molecule type" value="Genomic_DNA"/>
</dbReference>
<protein>
    <submittedName>
        <fullName evidence="1">Uncharacterized protein</fullName>
    </submittedName>
</protein>
<proteinExistence type="predicted"/>
<gene>
    <name evidence="1" type="ORF">BDN72DRAFT_902512</name>
</gene>
<name>A0ACD3AEP9_9AGAR</name>
<reference evidence="1 2" key="1">
    <citation type="journal article" date="2019" name="Nat. Ecol. Evol.">
        <title>Megaphylogeny resolves global patterns of mushroom evolution.</title>
        <authorList>
            <person name="Varga T."/>
            <person name="Krizsan K."/>
            <person name="Foldi C."/>
            <person name="Dima B."/>
            <person name="Sanchez-Garcia M."/>
            <person name="Sanchez-Ramirez S."/>
            <person name="Szollosi G.J."/>
            <person name="Szarkandi J.G."/>
            <person name="Papp V."/>
            <person name="Albert L."/>
            <person name="Andreopoulos W."/>
            <person name="Angelini C."/>
            <person name="Antonin V."/>
            <person name="Barry K.W."/>
            <person name="Bougher N.L."/>
            <person name="Buchanan P."/>
            <person name="Buyck B."/>
            <person name="Bense V."/>
            <person name="Catcheside P."/>
            <person name="Chovatia M."/>
            <person name="Cooper J."/>
            <person name="Damon W."/>
            <person name="Desjardin D."/>
            <person name="Finy P."/>
            <person name="Geml J."/>
            <person name="Haridas S."/>
            <person name="Hughes K."/>
            <person name="Justo A."/>
            <person name="Karasinski D."/>
            <person name="Kautmanova I."/>
            <person name="Kiss B."/>
            <person name="Kocsube S."/>
            <person name="Kotiranta H."/>
            <person name="LaButti K.M."/>
            <person name="Lechner B.E."/>
            <person name="Liimatainen K."/>
            <person name="Lipzen A."/>
            <person name="Lukacs Z."/>
            <person name="Mihaltcheva S."/>
            <person name="Morgado L.N."/>
            <person name="Niskanen T."/>
            <person name="Noordeloos M.E."/>
            <person name="Ohm R.A."/>
            <person name="Ortiz-Santana B."/>
            <person name="Ovrebo C."/>
            <person name="Racz N."/>
            <person name="Riley R."/>
            <person name="Savchenko A."/>
            <person name="Shiryaev A."/>
            <person name="Soop K."/>
            <person name="Spirin V."/>
            <person name="Szebenyi C."/>
            <person name="Tomsovsky M."/>
            <person name="Tulloss R.E."/>
            <person name="Uehling J."/>
            <person name="Grigoriev I.V."/>
            <person name="Vagvolgyi C."/>
            <person name="Papp T."/>
            <person name="Martin F.M."/>
            <person name="Miettinen O."/>
            <person name="Hibbett D.S."/>
            <person name="Nagy L.G."/>
        </authorList>
    </citation>
    <scope>NUCLEOTIDE SEQUENCE [LARGE SCALE GENOMIC DNA]</scope>
    <source>
        <strain evidence="1 2">NL-1719</strain>
    </source>
</reference>
<evidence type="ECO:0000313" key="2">
    <source>
        <dbReference type="Proteomes" id="UP000308600"/>
    </source>
</evidence>
<keyword evidence="2" id="KW-1185">Reference proteome</keyword>
<sequence length="364" mass="40324">MIVTSPTKARTLRAHPSTTDPSLHSTPSISSAPSASTRRERSQEEIRRQSMSHHRKFFIKSDKILYIGESLNAKDYTWYLYGNEWVLLLSEELTKASEAKALHGAHKDSMRRPEPVVFSAVMELSHSNFSLDPHTWTDRVRNATGPLSAYLLRCQGAPPIAHRFGEDWATVLRNLGVLLHAFGPDSTGRVVRSGVLDLNNQSVELSHKLFLPRSNFTHAQLARMEALVPRSSWTHTSNPLSLFPRDLNALLREGAYVPVPLYAYDGHHKLLLPWQYLSYLRGATVRMDFSLSARRTGGPDVAFTATIESIGVLIPPVNKGPVMPSLKRMSAEDPLATPRKKSKAAAGCSTTSDSDDSDLDAGAF</sequence>
<dbReference type="Proteomes" id="UP000308600">
    <property type="component" value="Unassembled WGS sequence"/>
</dbReference>
<organism evidence="1 2">
    <name type="scientific">Pluteus cervinus</name>
    <dbReference type="NCBI Taxonomy" id="181527"/>
    <lineage>
        <taxon>Eukaryota</taxon>
        <taxon>Fungi</taxon>
        <taxon>Dikarya</taxon>
        <taxon>Basidiomycota</taxon>
        <taxon>Agaricomycotina</taxon>
        <taxon>Agaricomycetes</taxon>
        <taxon>Agaricomycetidae</taxon>
        <taxon>Agaricales</taxon>
        <taxon>Pluteineae</taxon>
        <taxon>Pluteaceae</taxon>
        <taxon>Pluteus</taxon>
    </lineage>
</organism>
<accession>A0ACD3AEP9</accession>
<evidence type="ECO:0000313" key="1">
    <source>
        <dbReference type="EMBL" id="TFK63322.1"/>
    </source>
</evidence>